<dbReference type="EMBL" id="GECL01001014">
    <property type="protein sequence ID" value="JAP05110.1"/>
    <property type="molecule type" value="Transcribed_RNA"/>
</dbReference>
<dbReference type="PANTHER" id="PTHR46674:SF1">
    <property type="entry name" value="INACTIVE PEPTIDYL-PROLYL CIS-TRANS ISOMERASE FKBP6"/>
    <property type="match status" value="1"/>
</dbReference>
<dbReference type="GO" id="GO:0007283">
    <property type="term" value="P:spermatogenesis"/>
    <property type="evidence" value="ECO:0007669"/>
    <property type="project" value="TreeGrafter"/>
</dbReference>
<dbReference type="Pfam" id="PF00254">
    <property type="entry name" value="FKBP_C"/>
    <property type="match status" value="1"/>
</dbReference>
<comment type="catalytic activity">
    <reaction evidence="4">
        <text>[protein]-peptidylproline (omega=180) = [protein]-peptidylproline (omega=0)</text>
        <dbReference type="Rhea" id="RHEA:16237"/>
        <dbReference type="Rhea" id="RHEA-COMP:10747"/>
        <dbReference type="Rhea" id="RHEA-COMP:10748"/>
        <dbReference type="ChEBI" id="CHEBI:83833"/>
        <dbReference type="ChEBI" id="CHEBI:83834"/>
        <dbReference type="EC" id="5.2.1.8"/>
    </reaction>
</comment>
<dbReference type="InterPro" id="IPR046357">
    <property type="entry name" value="PPIase_dom_sf"/>
</dbReference>
<reference evidence="6" key="1">
    <citation type="journal article" date="2018" name="J. Proteomics">
        <title>Exploring the molecular complexity of Triatoma dimidiata sialome.</title>
        <authorList>
            <person name="Santiago P.B."/>
            <person name="de Araujo C.N."/>
            <person name="Charneau S."/>
            <person name="Bastos I.M.D."/>
            <person name="Assumpcao T.C.F."/>
            <person name="Queiroz R.M.L."/>
            <person name="Praca Y.R."/>
            <person name="Cordeiro T.M."/>
            <person name="Garcia C.H.S."/>
            <person name="da Silva I.G."/>
            <person name="Raiol T."/>
            <person name="Motta F.N."/>
            <person name="de Araujo Oliveira J.V."/>
            <person name="de Sousa M.V."/>
            <person name="Ribeiro J.M.C."/>
            <person name="de Santana J.M."/>
        </authorList>
    </citation>
    <scope>NUCLEOTIDE SEQUENCE</scope>
    <source>
        <strain evidence="6">Santander</strain>
        <tissue evidence="6">Salivary glands</tissue>
    </source>
</reference>
<dbReference type="InterPro" id="IPR042282">
    <property type="entry name" value="FKBP6/shu"/>
</dbReference>
<evidence type="ECO:0000256" key="3">
    <source>
        <dbReference type="ARBA" id="ARBA00022803"/>
    </source>
</evidence>
<dbReference type="PROSITE" id="PS50059">
    <property type="entry name" value="FKBP_PPIASE"/>
    <property type="match status" value="1"/>
</dbReference>
<dbReference type="Gene3D" id="3.10.50.40">
    <property type="match status" value="1"/>
</dbReference>
<evidence type="ECO:0000256" key="4">
    <source>
        <dbReference type="PROSITE-ProRule" id="PRU00277"/>
    </source>
</evidence>
<dbReference type="InterPro" id="IPR011990">
    <property type="entry name" value="TPR-like_helical_dom_sf"/>
</dbReference>
<feature type="domain" description="PPIase FKBP-type" evidence="5">
    <location>
        <begin position="83"/>
        <end position="173"/>
    </location>
</feature>
<proteinExistence type="inferred from homology"/>
<dbReference type="EC" id="5.2.1.8" evidence="4"/>
<organism evidence="6">
    <name type="scientific">Triatoma dimidiata</name>
    <name type="common">Kissing bug</name>
    <name type="synonym">Meccus dimidiatus</name>
    <dbReference type="NCBI Taxonomy" id="72491"/>
    <lineage>
        <taxon>Eukaryota</taxon>
        <taxon>Metazoa</taxon>
        <taxon>Ecdysozoa</taxon>
        <taxon>Arthropoda</taxon>
        <taxon>Hexapoda</taxon>
        <taxon>Insecta</taxon>
        <taxon>Pterygota</taxon>
        <taxon>Neoptera</taxon>
        <taxon>Paraneoptera</taxon>
        <taxon>Hemiptera</taxon>
        <taxon>Heteroptera</taxon>
        <taxon>Panheteroptera</taxon>
        <taxon>Cimicomorpha</taxon>
        <taxon>Reduviidae</taxon>
        <taxon>Triatominae</taxon>
        <taxon>Triatoma</taxon>
    </lineage>
</organism>
<dbReference type="PANTHER" id="PTHR46674">
    <property type="entry name" value="INACTIVE PEPTIDYL-PROLYL CIS-TRANS ISOMERASE FKBP6"/>
    <property type="match status" value="1"/>
</dbReference>
<accession>A0A0V0GB05</accession>
<evidence type="ECO:0000256" key="1">
    <source>
        <dbReference type="ARBA" id="ARBA00009648"/>
    </source>
</evidence>
<protein>
    <recommendedName>
        <fullName evidence="4">peptidylprolyl isomerase</fullName>
        <ecNumber evidence="4">5.2.1.8</ecNumber>
    </recommendedName>
</protein>
<evidence type="ECO:0000256" key="2">
    <source>
        <dbReference type="ARBA" id="ARBA00022737"/>
    </source>
</evidence>
<dbReference type="InterPro" id="IPR001179">
    <property type="entry name" value="PPIase_FKBP_dom"/>
</dbReference>
<evidence type="ECO:0000313" key="6">
    <source>
        <dbReference type="EMBL" id="JAP05110.1"/>
    </source>
</evidence>
<keyword evidence="4" id="KW-0697">Rotamase</keyword>
<comment type="similarity">
    <text evidence="1">Belongs to the FKBP6 family.</text>
</comment>
<name>A0A0V0GB05_TRIDM</name>
<dbReference type="GO" id="GO:0051879">
    <property type="term" value="F:Hsp90 protein binding"/>
    <property type="evidence" value="ECO:0007669"/>
    <property type="project" value="TreeGrafter"/>
</dbReference>
<dbReference type="AlphaFoldDB" id="A0A0V0GB05"/>
<keyword evidence="4 6" id="KW-0413">Isomerase</keyword>
<evidence type="ECO:0000259" key="5">
    <source>
        <dbReference type="PROSITE" id="PS50059"/>
    </source>
</evidence>
<feature type="non-terminal residue" evidence="6">
    <location>
        <position position="1"/>
    </location>
</feature>
<sequence>GIDLSNLLSGVEFTLKVSENNFDEEEDDTLYFNHFFEAILESSDETKRYRCFAEIKENMIDLTNSGKLKKYILSEGNGPNPGDVPVFVHYISYIENDKIPFDTTYARLKKPEMVKLGVGAVYEGFEMAVKSMRKNEISLFLIHPDLAFRSLGVPPRIPENATILIEIELVDIGRIVEEKTEDGFQTDKRSFPEVCKEVKILLVKSRSDFSNNTVGSIINNYKRALKLLWMCRLTNDIEETKWKKLLFKVYLNLCICYNNQGSYKPKLVCVMAREAFQAVPEYAEKNYKLFFQFGKAKLALSSLKEALSCFRRAYVLKGEEDDEISGYIELVKQKMEEPAKYEEIDKHLGFFS</sequence>
<keyword evidence="2" id="KW-0677">Repeat</keyword>
<dbReference type="GO" id="GO:0034587">
    <property type="term" value="P:piRNA processing"/>
    <property type="evidence" value="ECO:0007669"/>
    <property type="project" value="TreeGrafter"/>
</dbReference>
<dbReference type="SUPFAM" id="SSF48452">
    <property type="entry name" value="TPR-like"/>
    <property type="match status" value="1"/>
</dbReference>
<dbReference type="Gene3D" id="1.25.40.10">
    <property type="entry name" value="Tetratricopeptide repeat domain"/>
    <property type="match status" value="1"/>
</dbReference>
<keyword evidence="3" id="KW-0802">TPR repeat</keyword>
<dbReference type="SUPFAM" id="SSF54534">
    <property type="entry name" value="FKBP-like"/>
    <property type="match status" value="1"/>
</dbReference>
<dbReference type="GO" id="GO:0005737">
    <property type="term" value="C:cytoplasm"/>
    <property type="evidence" value="ECO:0007669"/>
    <property type="project" value="TreeGrafter"/>
</dbReference>
<dbReference type="GO" id="GO:0003755">
    <property type="term" value="F:peptidyl-prolyl cis-trans isomerase activity"/>
    <property type="evidence" value="ECO:0007669"/>
    <property type="project" value="UniProtKB-KW"/>
</dbReference>